<dbReference type="EMBL" id="UYRU01089519">
    <property type="protein sequence ID" value="VDN36776.1"/>
    <property type="molecule type" value="Genomic_DNA"/>
</dbReference>
<evidence type="ECO:0000313" key="1">
    <source>
        <dbReference type="EMBL" id="VDN36776.1"/>
    </source>
</evidence>
<gene>
    <name evidence="1" type="ORF">DILT_LOCUS17130</name>
</gene>
<dbReference type="AlphaFoldDB" id="A0A3P7R0Q8"/>
<dbReference type="Proteomes" id="UP000281553">
    <property type="component" value="Unassembled WGS sequence"/>
</dbReference>
<name>A0A3P7R0Q8_DIBLA</name>
<reference evidence="1 2" key="1">
    <citation type="submission" date="2018-11" db="EMBL/GenBank/DDBJ databases">
        <authorList>
            <consortium name="Pathogen Informatics"/>
        </authorList>
    </citation>
    <scope>NUCLEOTIDE SEQUENCE [LARGE SCALE GENOMIC DNA]</scope>
</reference>
<sequence length="113" mass="12122">MEQLLKIVEVFGLPPCRMLEASPKLENFFERVTPGDSALAGGQSESPASSSSSVFAKAVITVRGIVYRPRRYWTKGGATTKVGAQSPHYPLVAFSFLHPNCTHGSVFSSSSSS</sequence>
<keyword evidence="2" id="KW-1185">Reference proteome</keyword>
<organism evidence="1 2">
    <name type="scientific">Dibothriocephalus latus</name>
    <name type="common">Fish tapeworm</name>
    <name type="synonym">Diphyllobothrium latum</name>
    <dbReference type="NCBI Taxonomy" id="60516"/>
    <lineage>
        <taxon>Eukaryota</taxon>
        <taxon>Metazoa</taxon>
        <taxon>Spiralia</taxon>
        <taxon>Lophotrochozoa</taxon>
        <taxon>Platyhelminthes</taxon>
        <taxon>Cestoda</taxon>
        <taxon>Eucestoda</taxon>
        <taxon>Diphyllobothriidea</taxon>
        <taxon>Diphyllobothriidae</taxon>
        <taxon>Dibothriocephalus</taxon>
    </lineage>
</organism>
<proteinExistence type="predicted"/>
<accession>A0A3P7R0Q8</accession>
<protein>
    <submittedName>
        <fullName evidence="1">Uncharacterized protein</fullName>
    </submittedName>
</protein>
<evidence type="ECO:0000313" key="2">
    <source>
        <dbReference type="Proteomes" id="UP000281553"/>
    </source>
</evidence>